<dbReference type="EMBL" id="CAJNOG010000418">
    <property type="protein sequence ID" value="CAF1231309.1"/>
    <property type="molecule type" value="Genomic_DNA"/>
</dbReference>
<proteinExistence type="predicted"/>
<evidence type="ECO:0000313" key="4">
    <source>
        <dbReference type="Proteomes" id="UP000663844"/>
    </source>
</evidence>
<evidence type="ECO:0000313" key="2">
    <source>
        <dbReference type="EMBL" id="CAF1231309.1"/>
    </source>
</evidence>
<evidence type="ECO:0000256" key="1">
    <source>
        <dbReference type="SAM" id="MobiDB-lite"/>
    </source>
</evidence>
<sequence length="92" mass="10231">MSYNHGQPPHQEGPYANTQGPPAYPSAHPHMGQQPYGAAPIIIMQQQQQQQQQQQHQVIVHRPGPNHALCCIICFLTSGLSTPCWIYSCLTN</sequence>
<dbReference type="Proteomes" id="UP000663845">
    <property type="component" value="Unassembled WGS sequence"/>
</dbReference>
<accession>A0A818HWA7</accession>
<feature type="region of interest" description="Disordered" evidence="1">
    <location>
        <begin position="1"/>
        <end position="37"/>
    </location>
</feature>
<evidence type="ECO:0000313" key="3">
    <source>
        <dbReference type="EMBL" id="CAF3509434.1"/>
    </source>
</evidence>
<dbReference type="AlphaFoldDB" id="A0A818HWA7"/>
<comment type="caution">
    <text evidence="3">The sequence shown here is derived from an EMBL/GenBank/DDBJ whole genome shotgun (WGS) entry which is preliminary data.</text>
</comment>
<dbReference type="EMBL" id="CAJOAZ010000054">
    <property type="protein sequence ID" value="CAF3509434.1"/>
    <property type="molecule type" value="Genomic_DNA"/>
</dbReference>
<organism evidence="3 4">
    <name type="scientific">Adineta steineri</name>
    <dbReference type="NCBI Taxonomy" id="433720"/>
    <lineage>
        <taxon>Eukaryota</taxon>
        <taxon>Metazoa</taxon>
        <taxon>Spiralia</taxon>
        <taxon>Gnathifera</taxon>
        <taxon>Rotifera</taxon>
        <taxon>Eurotatoria</taxon>
        <taxon>Bdelloidea</taxon>
        <taxon>Adinetida</taxon>
        <taxon>Adinetidae</taxon>
        <taxon>Adineta</taxon>
    </lineage>
</organism>
<dbReference type="Proteomes" id="UP000663844">
    <property type="component" value="Unassembled WGS sequence"/>
</dbReference>
<protein>
    <submittedName>
        <fullName evidence="3">Uncharacterized protein</fullName>
    </submittedName>
</protein>
<gene>
    <name evidence="2" type="ORF">JYZ213_LOCUS28559</name>
    <name evidence="3" type="ORF">OXD698_LOCUS1787</name>
</gene>
<name>A0A818HWA7_9BILA</name>
<reference evidence="3" key="1">
    <citation type="submission" date="2021-02" db="EMBL/GenBank/DDBJ databases">
        <authorList>
            <person name="Nowell W R."/>
        </authorList>
    </citation>
    <scope>NUCLEOTIDE SEQUENCE</scope>
</reference>